<feature type="non-terminal residue" evidence="1">
    <location>
        <position position="55"/>
    </location>
</feature>
<dbReference type="AlphaFoldDB" id="A0A9N8ZCI3"/>
<evidence type="ECO:0000313" key="1">
    <source>
        <dbReference type="EMBL" id="CAG8489600.1"/>
    </source>
</evidence>
<sequence>SKKFMLRAIGSQILRVNVLKERPRQQYFANIVELVIRIEIFYPLQQISCQKRKKI</sequence>
<keyword evidence="2" id="KW-1185">Reference proteome</keyword>
<accession>A0A9N8ZCI3</accession>
<gene>
    <name evidence="1" type="ORF">FCALED_LOCUS3139</name>
</gene>
<proteinExistence type="predicted"/>
<comment type="caution">
    <text evidence="1">The sequence shown here is derived from an EMBL/GenBank/DDBJ whole genome shotgun (WGS) entry which is preliminary data.</text>
</comment>
<reference evidence="1" key="1">
    <citation type="submission" date="2021-06" db="EMBL/GenBank/DDBJ databases">
        <authorList>
            <person name="Kallberg Y."/>
            <person name="Tangrot J."/>
            <person name="Rosling A."/>
        </authorList>
    </citation>
    <scope>NUCLEOTIDE SEQUENCE</scope>
    <source>
        <strain evidence="1">UK204</strain>
    </source>
</reference>
<name>A0A9N8ZCI3_9GLOM</name>
<dbReference type="EMBL" id="CAJVPQ010000525">
    <property type="protein sequence ID" value="CAG8489600.1"/>
    <property type="molecule type" value="Genomic_DNA"/>
</dbReference>
<dbReference type="Proteomes" id="UP000789570">
    <property type="component" value="Unassembled WGS sequence"/>
</dbReference>
<protein>
    <submittedName>
        <fullName evidence="1">3158_t:CDS:1</fullName>
    </submittedName>
</protein>
<organism evidence="1 2">
    <name type="scientific">Funneliformis caledonium</name>
    <dbReference type="NCBI Taxonomy" id="1117310"/>
    <lineage>
        <taxon>Eukaryota</taxon>
        <taxon>Fungi</taxon>
        <taxon>Fungi incertae sedis</taxon>
        <taxon>Mucoromycota</taxon>
        <taxon>Glomeromycotina</taxon>
        <taxon>Glomeromycetes</taxon>
        <taxon>Glomerales</taxon>
        <taxon>Glomeraceae</taxon>
        <taxon>Funneliformis</taxon>
    </lineage>
</organism>
<evidence type="ECO:0000313" key="2">
    <source>
        <dbReference type="Proteomes" id="UP000789570"/>
    </source>
</evidence>